<proteinExistence type="inferred from homology"/>
<accession>A0A1D8NID7</accession>
<dbReference type="GeneID" id="2911500"/>
<dbReference type="GO" id="GO:1990904">
    <property type="term" value="C:ribonucleoprotein complex"/>
    <property type="evidence" value="ECO:0007669"/>
    <property type="project" value="UniProtKB-KW"/>
</dbReference>
<evidence type="ECO:0000313" key="5">
    <source>
        <dbReference type="EMBL" id="AOW05402.1"/>
    </source>
</evidence>
<dbReference type="VEuPathDB" id="FungiDB:YALI1_E17171g"/>
<dbReference type="GO" id="GO:0006412">
    <property type="term" value="P:translation"/>
    <property type="evidence" value="ECO:0007669"/>
    <property type="project" value="InterPro"/>
</dbReference>
<evidence type="ECO:0000313" key="7">
    <source>
        <dbReference type="Proteomes" id="UP000182444"/>
    </source>
</evidence>
<dbReference type="Proteomes" id="UP000256601">
    <property type="component" value="Unassembled WGS sequence"/>
</dbReference>
<dbReference type="Proteomes" id="UP000182444">
    <property type="component" value="Chromosome 1E"/>
</dbReference>
<dbReference type="OMA" id="ICATDEF"/>
<dbReference type="InterPro" id="IPR036967">
    <property type="entry name" value="Ribosomal_uS11_sf"/>
</dbReference>
<evidence type="ECO:0000256" key="2">
    <source>
        <dbReference type="ARBA" id="ARBA00022980"/>
    </source>
</evidence>
<dbReference type="InterPro" id="IPR001971">
    <property type="entry name" value="Ribosomal_uS11"/>
</dbReference>
<evidence type="ECO:0000256" key="4">
    <source>
        <dbReference type="SAM" id="MobiDB-lite"/>
    </source>
</evidence>
<evidence type="ECO:0000256" key="3">
    <source>
        <dbReference type="ARBA" id="ARBA00023274"/>
    </source>
</evidence>
<organism evidence="5 7">
    <name type="scientific">Yarrowia lipolytica</name>
    <name type="common">Candida lipolytica</name>
    <dbReference type="NCBI Taxonomy" id="4952"/>
    <lineage>
        <taxon>Eukaryota</taxon>
        <taxon>Fungi</taxon>
        <taxon>Dikarya</taxon>
        <taxon>Ascomycota</taxon>
        <taxon>Saccharomycotina</taxon>
        <taxon>Dipodascomycetes</taxon>
        <taxon>Dipodascales</taxon>
        <taxon>Dipodascales incertae sedis</taxon>
        <taxon>Yarrowia</taxon>
    </lineage>
</organism>
<dbReference type="KEGG" id="yli:2911500"/>
<reference evidence="5 7" key="1">
    <citation type="journal article" date="2016" name="PLoS ONE">
        <title>Sequence Assembly of Yarrowia lipolytica Strain W29/CLIB89 Shows Transposable Element Diversity.</title>
        <authorList>
            <person name="Magnan C."/>
            <person name="Yu J."/>
            <person name="Chang I."/>
            <person name="Jahn E."/>
            <person name="Kanomata Y."/>
            <person name="Wu J."/>
            <person name="Zeller M."/>
            <person name="Oakes M."/>
            <person name="Baldi P."/>
            <person name="Sandmeyer S."/>
        </authorList>
    </citation>
    <scope>NUCLEOTIDE SEQUENCE [LARGE SCALE GENOMIC DNA]</scope>
    <source>
        <strain evidence="5">CLIB89</strain>
        <strain evidence="7">CLIB89(W29)</strain>
    </source>
</reference>
<dbReference type="GO" id="GO:0003735">
    <property type="term" value="F:structural constituent of ribosome"/>
    <property type="evidence" value="ECO:0007669"/>
    <property type="project" value="InterPro"/>
</dbReference>
<feature type="compositionally biased region" description="Basic and acidic residues" evidence="4">
    <location>
        <begin position="180"/>
        <end position="192"/>
    </location>
</feature>
<reference evidence="6 8" key="2">
    <citation type="submission" date="2018-07" db="EMBL/GenBank/DDBJ databases">
        <title>Draft Genome Assemblies for Five Robust Yarrowia lipolytica Strains Exhibiting High Lipid Production and Pentose Sugar Utilization and Sugar Alcohol Secretion from Undetoxified Lignocellulosic Biomass Hydrolysates.</title>
        <authorList>
            <consortium name="DOE Joint Genome Institute"/>
            <person name="Walker C."/>
            <person name="Ryu S."/>
            <person name="Na H."/>
            <person name="Zane M."/>
            <person name="LaButti K."/>
            <person name="Lipzen A."/>
            <person name="Haridas S."/>
            <person name="Barry K."/>
            <person name="Grigoriev I.V."/>
            <person name="Quarterman J."/>
            <person name="Slininger P."/>
            <person name="Dien B."/>
            <person name="Trinh C.T."/>
        </authorList>
    </citation>
    <scope>NUCLEOTIDE SEQUENCE [LARGE SCALE GENOMIC DNA]</scope>
    <source>
        <strain evidence="6 8">YB392</strain>
    </source>
</reference>
<keyword evidence="3" id="KW-0687">Ribonucleoprotein</keyword>
<keyword evidence="2" id="KW-0689">Ribosomal protein</keyword>
<dbReference type="eggNOG" id="ENOG502S752">
    <property type="taxonomic scope" value="Eukaryota"/>
</dbReference>
<evidence type="ECO:0000313" key="8">
    <source>
        <dbReference type="Proteomes" id="UP000256601"/>
    </source>
</evidence>
<dbReference type="VEuPathDB" id="FungiDB:YALI0_E14124g"/>
<protein>
    <submittedName>
        <fullName evidence="5">Uncharacterized protein</fullName>
    </submittedName>
</protein>
<dbReference type="EMBL" id="KZ858950">
    <property type="protein sequence ID" value="RDW28737.1"/>
    <property type="molecule type" value="Genomic_DNA"/>
</dbReference>
<gene>
    <name evidence="6" type="ORF">B0I71DRAFT_126932</name>
    <name evidence="5" type="ORF">YALI1_E17171g</name>
</gene>
<dbReference type="HAMAP" id="MF_01310">
    <property type="entry name" value="Ribosomal_uS11"/>
    <property type="match status" value="1"/>
</dbReference>
<dbReference type="EMBL" id="CP017557">
    <property type="protein sequence ID" value="AOW05402.1"/>
    <property type="molecule type" value="Genomic_DNA"/>
</dbReference>
<comment type="similarity">
    <text evidence="1">Belongs to the universal ribosomal protein uS11 family.</text>
</comment>
<dbReference type="PANTHER" id="PTHR11759">
    <property type="entry name" value="40S RIBOSOMAL PROTEIN S14/30S RIBOSOMAL PROTEIN S11"/>
    <property type="match status" value="1"/>
</dbReference>
<sequence length="206" mass="23084">MQGFQMLRTRVATGAIGGVRHNSGLASFMNLQKEISKIPKTDAEELNKARETQRQIDQSAKGKEVVRHYVHVTATKNNLHICATDEFVDKSFIPESIDEKLLQKVRAPQEVRFHISCGHLGIKKKERGEYDGAFQTSVRAFELLEKKGMLTRPVEVVVRGFGRGREGFFAALTAPEGEKVASKVDRLSDRTKLNQGGTRPPGRRRV</sequence>
<dbReference type="RefSeq" id="XP_503930.1">
    <property type="nucleotide sequence ID" value="XM_503930.1"/>
</dbReference>
<name>A0A1D8NID7_YARLL</name>
<dbReference type="OrthoDB" id="1654884at2759"/>
<dbReference type="GO" id="GO:0005840">
    <property type="term" value="C:ribosome"/>
    <property type="evidence" value="ECO:0007669"/>
    <property type="project" value="UniProtKB-KW"/>
</dbReference>
<dbReference type="AlphaFoldDB" id="A0A1D8NID7"/>
<evidence type="ECO:0000313" key="6">
    <source>
        <dbReference type="EMBL" id="RDW28737.1"/>
    </source>
</evidence>
<dbReference type="Gene3D" id="3.30.420.80">
    <property type="entry name" value="Ribosomal protein S11"/>
    <property type="match status" value="1"/>
</dbReference>
<feature type="region of interest" description="Disordered" evidence="4">
    <location>
        <begin position="180"/>
        <end position="206"/>
    </location>
</feature>
<evidence type="ECO:0000256" key="1">
    <source>
        <dbReference type="ARBA" id="ARBA00006194"/>
    </source>
</evidence>
<dbReference type="SUPFAM" id="SSF53137">
    <property type="entry name" value="Translational machinery components"/>
    <property type="match status" value="1"/>
</dbReference>